<evidence type="ECO:0000256" key="5">
    <source>
        <dbReference type="ARBA" id="ARBA00022692"/>
    </source>
</evidence>
<dbReference type="GO" id="GO:0015288">
    <property type="term" value="F:porin activity"/>
    <property type="evidence" value="ECO:0007669"/>
    <property type="project" value="TreeGrafter"/>
</dbReference>
<feature type="chain" id="PRO_5015132629" evidence="9">
    <location>
        <begin position="24"/>
        <end position="472"/>
    </location>
</feature>
<dbReference type="AlphaFoldDB" id="A0A2P7QFH4"/>
<keyword evidence="8" id="KW-0175">Coiled coil</keyword>
<name>A0A2P7QFH4_9SPHN</name>
<evidence type="ECO:0000313" key="10">
    <source>
        <dbReference type="EMBL" id="PSJ36727.1"/>
    </source>
</evidence>
<dbReference type="RefSeq" id="WP_106515864.1">
    <property type="nucleotide sequence ID" value="NZ_PXYI01000012.1"/>
</dbReference>
<keyword evidence="9" id="KW-0732">Signal</keyword>
<evidence type="ECO:0000256" key="6">
    <source>
        <dbReference type="ARBA" id="ARBA00023136"/>
    </source>
</evidence>
<dbReference type="Proteomes" id="UP000241167">
    <property type="component" value="Unassembled WGS sequence"/>
</dbReference>
<comment type="similarity">
    <text evidence="2">Belongs to the outer membrane factor (OMF) (TC 1.B.17) family.</text>
</comment>
<dbReference type="InterPro" id="IPR003423">
    <property type="entry name" value="OMP_efflux"/>
</dbReference>
<dbReference type="PANTHER" id="PTHR30026:SF22">
    <property type="entry name" value="OUTER MEMBRANE EFFLUX PROTEIN"/>
    <property type="match status" value="1"/>
</dbReference>
<dbReference type="GO" id="GO:0015562">
    <property type="term" value="F:efflux transmembrane transporter activity"/>
    <property type="evidence" value="ECO:0007669"/>
    <property type="project" value="InterPro"/>
</dbReference>
<keyword evidence="4" id="KW-1134">Transmembrane beta strand</keyword>
<dbReference type="SUPFAM" id="SSF56954">
    <property type="entry name" value="Outer membrane efflux proteins (OEP)"/>
    <property type="match status" value="1"/>
</dbReference>
<evidence type="ECO:0000256" key="7">
    <source>
        <dbReference type="ARBA" id="ARBA00023237"/>
    </source>
</evidence>
<keyword evidence="11" id="KW-1185">Reference proteome</keyword>
<dbReference type="OrthoDB" id="7402961at2"/>
<proteinExistence type="inferred from homology"/>
<reference evidence="10 11" key="1">
    <citation type="submission" date="2018-03" db="EMBL/GenBank/DDBJ databases">
        <title>The draft genome of Sphingosinicella sp. GL-C-18.</title>
        <authorList>
            <person name="Liu L."/>
            <person name="Li L."/>
            <person name="Liang L."/>
            <person name="Zhang X."/>
            <person name="Wang T."/>
        </authorList>
    </citation>
    <scope>NUCLEOTIDE SEQUENCE [LARGE SCALE GENOMIC DNA]</scope>
    <source>
        <strain evidence="10 11">GL-C-18</strain>
    </source>
</reference>
<dbReference type="PANTHER" id="PTHR30026">
    <property type="entry name" value="OUTER MEMBRANE PROTEIN TOLC"/>
    <property type="match status" value="1"/>
</dbReference>
<keyword evidence="7" id="KW-0998">Cell outer membrane</keyword>
<keyword evidence="6" id="KW-0472">Membrane</keyword>
<evidence type="ECO:0000256" key="2">
    <source>
        <dbReference type="ARBA" id="ARBA00007613"/>
    </source>
</evidence>
<sequence>MSSFTARAFVLAVSLNASVPALAQPPSPVLSLPEPSRDPLGIDPARDPILQLAQSQASEDAFRAVVGAAVRRHPATQEGAAAGAEANAVLAEARERRLPSIDLSVSSYHVLTREFSNDQNNIVERSRPDQRTDALLNVSQTIYDFGASEARVASAGARLRAASAETEATADRVALSAVGAWYDVFAARALVTVTEGFVTNQEELRNAVAERIRQGVSAEGDTARVESYLASSQTRLARFRRVLADAEARYTELIGAPPPAILERAPVAQLPGFTRDAAALAAMSVPAARSAQAIADSARQEAKAAKRDRYPQISAGIDAGRYGVFETEKDYDVRGRLTLRQRLFGGTEARVAQAEARVTQADARASRVREEAARDASIAWSDVQALQQQLKALEASYVASRRSRDVLLERFLNSRGDIFDVVQADASYFETATAFIQSLSELDAARYVLLSRTGGLLDALTIDPAAVGGQSE</sequence>
<dbReference type="GO" id="GO:0009279">
    <property type="term" value="C:cell outer membrane"/>
    <property type="evidence" value="ECO:0007669"/>
    <property type="project" value="UniProtKB-SubCell"/>
</dbReference>
<gene>
    <name evidence="10" type="ORF">C7I55_25435</name>
</gene>
<comment type="caution">
    <text evidence="10">The sequence shown here is derived from an EMBL/GenBank/DDBJ whole genome shotgun (WGS) entry which is preliminary data.</text>
</comment>
<evidence type="ECO:0000256" key="3">
    <source>
        <dbReference type="ARBA" id="ARBA00022448"/>
    </source>
</evidence>
<dbReference type="EMBL" id="PXYI01000012">
    <property type="protein sequence ID" value="PSJ36727.1"/>
    <property type="molecule type" value="Genomic_DNA"/>
</dbReference>
<dbReference type="InterPro" id="IPR051906">
    <property type="entry name" value="TolC-like"/>
</dbReference>
<protein>
    <submittedName>
        <fullName evidence="10">TolC family protein</fullName>
    </submittedName>
</protein>
<keyword evidence="3" id="KW-0813">Transport</keyword>
<evidence type="ECO:0000256" key="8">
    <source>
        <dbReference type="SAM" id="Coils"/>
    </source>
</evidence>
<dbReference type="Pfam" id="PF02321">
    <property type="entry name" value="OEP"/>
    <property type="match status" value="2"/>
</dbReference>
<evidence type="ECO:0000313" key="11">
    <source>
        <dbReference type="Proteomes" id="UP000241167"/>
    </source>
</evidence>
<accession>A0A2P7QFH4</accession>
<evidence type="ECO:0000256" key="4">
    <source>
        <dbReference type="ARBA" id="ARBA00022452"/>
    </source>
</evidence>
<feature type="coiled-coil region" evidence="8">
    <location>
        <begin position="351"/>
        <end position="403"/>
    </location>
</feature>
<comment type="subcellular location">
    <subcellularLocation>
        <location evidence="1">Cell outer membrane</location>
    </subcellularLocation>
</comment>
<evidence type="ECO:0000256" key="1">
    <source>
        <dbReference type="ARBA" id="ARBA00004442"/>
    </source>
</evidence>
<evidence type="ECO:0000256" key="9">
    <source>
        <dbReference type="SAM" id="SignalP"/>
    </source>
</evidence>
<dbReference type="GO" id="GO:1990281">
    <property type="term" value="C:efflux pump complex"/>
    <property type="evidence" value="ECO:0007669"/>
    <property type="project" value="TreeGrafter"/>
</dbReference>
<keyword evidence="5" id="KW-0812">Transmembrane</keyword>
<organism evidence="10 11">
    <name type="scientific">Allosphingosinicella deserti</name>
    <dbReference type="NCBI Taxonomy" id="2116704"/>
    <lineage>
        <taxon>Bacteria</taxon>
        <taxon>Pseudomonadati</taxon>
        <taxon>Pseudomonadota</taxon>
        <taxon>Alphaproteobacteria</taxon>
        <taxon>Sphingomonadales</taxon>
        <taxon>Sphingomonadaceae</taxon>
        <taxon>Allosphingosinicella</taxon>
    </lineage>
</organism>
<dbReference type="Gene3D" id="1.20.1600.10">
    <property type="entry name" value="Outer membrane efflux proteins (OEP)"/>
    <property type="match status" value="1"/>
</dbReference>
<feature type="signal peptide" evidence="9">
    <location>
        <begin position="1"/>
        <end position="23"/>
    </location>
</feature>